<dbReference type="PROSITE" id="PS50110">
    <property type="entry name" value="RESPONSE_REGULATORY"/>
    <property type="match status" value="1"/>
</dbReference>
<keyword evidence="1 6" id="KW-0597">Phosphoprotein</keyword>
<dbReference type="SMART" id="SM00862">
    <property type="entry name" value="Trans_reg_C"/>
    <property type="match status" value="1"/>
</dbReference>
<dbReference type="GO" id="GO:0005829">
    <property type="term" value="C:cytosol"/>
    <property type="evidence" value="ECO:0007669"/>
    <property type="project" value="TreeGrafter"/>
</dbReference>
<reference evidence="10 11" key="1">
    <citation type="submission" date="2016-11" db="EMBL/GenBank/DDBJ databases">
        <authorList>
            <person name="Jaros S."/>
            <person name="Januszkiewicz K."/>
            <person name="Wedrychowicz H."/>
        </authorList>
    </citation>
    <scope>NUCLEOTIDE SEQUENCE [LARGE SCALE GENOMIC DNA]</scope>
    <source>
        <strain evidence="10 11">DSM 5091</strain>
    </source>
</reference>
<feature type="modified residue" description="4-aspartylphosphate" evidence="6">
    <location>
        <position position="55"/>
    </location>
</feature>
<dbReference type="RefSeq" id="WP_072907838.1">
    <property type="nucleotide sequence ID" value="NZ_FQZT01000005.1"/>
</dbReference>
<dbReference type="FunFam" id="3.40.50.2300:FF:000001">
    <property type="entry name" value="DNA-binding response regulator PhoB"/>
    <property type="match status" value="1"/>
</dbReference>
<evidence type="ECO:0000256" key="7">
    <source>
        <dbReference type="PROSITE-ProRule" id="PRU01091"/>
    </source>
</evidence>
<dbReference type="PANTHER" id="PTHR48111">
    <property type="entry name" value="REGULATOR OF RPOS"/>
    <property type="match status" value="1"/>
</dbReference>
<dbReference type="InterPro" id="IPR001867">
    <property type="entry name" value="OmpR/PhoB-type_DNA-bd"/>
</dbReference>
<evidence type="ECO:0000256" key="1">
    <source>
        <dbReference type="ARBA" id="ARBA00022553"/>
    </source>
</evidence>
<gene>
    <name evidence="10" type="ORF">SAMN02745165_01698</name>
</gene>
<dbReference type="PROSITE" id="PS51755">
    <property type="entry name" value="OMPR_PHOB"/>
    <property type="match status" value="1"/>
</dbReference>
<dbReference type="OrthoDB" id="9793321at2"/>
<dbReference type="Proteomes" id="UP000184171">
    <property type="component" value="Unassembled WGS sequence"/>
</dbReference>
<protein>
    <submittedName>
        <fullName evidence="10">Two component transcriptional regulator, winged helix family</fullName>
    </submittedName>
</protein>
<feature type="domain" description="OmpR/PhoB-type" evidence="9">
    <location>
        <begin position="134"/>
        <end position="230"/>
    </location>
</feature>
<evidence type="ECO:0000256" key="5">
    <source>
        <dbReference type="ARBA" id="ARBA00023163"/>
    </source>
</evidence>
<keyword evidence="5" id="KW-0804">Transcription</keyword>
<accession>A0A1M6H623</accession>
<keyword evidence="11" id="KW-1185">Reference proteome</keyword>
<organism evidence="10 11">
    <name type="scientific">Malonomonas rubra DSM 5091</name>
    <dbReference type="NCBI Taxonomy" id="1122189"/>
    <lineage>
        <taxon>Bacteria</taxon>
        <taxon>Pseudomonadati</taxon>
        <taxon>Thermodesulfobacteriota</taxon>
        <taxon>Desulfuromonadia</taxon>
        <taxon>Desulfuromonadales</taxon>
        <taxon>Geopsychrobacteraceae</taxon>
        <taxon>Malonomonas</taxon>
    </lineage>
</organism>
<sequence>MTDKKTVLVVEDEEDILALLHFNLVKAGYQVECASDGEEGLRKIAEKQPDLILLDLMLPGIGGLDICRQLRLEEATAKLPIIMLTARGEEADVVQGLELGADDYMTKPFSIKVLLARIQTVLRRNSEEDIVKPGEEIVCGELQIHPGRNTVKVAGDNVDLTYTEFRVLVALASRPGWVFTRYQIVNAVRGEDYAVTDRAVDVQIAGLRKKLGVCGSYIETVRGVGYRFREAAI</sequence>
<dbReference type="Pfam" id="PF00486">
    <property type="entry name" value="Trans_reg_C"/>
    <property type="match status" value="1"/>
</dbReference>
<dbReference type="SUPFAM" id="SSF52172">
    <property type="entry name" value="CheY-like"/>
    <property type="match status" value="1"/>
</dbReference>
<dbReference type="InterPro" id="IPR011006">
    <property type="entry name" value="CheY-like_superfamily"/>
</dbReference>
<dbReference type="InterPro" id="IPR036388">
    <property type="entry name" value="WH-like_DNA-bd_sf"/>
</dbReference>
<evidence type="ECO:0000259" key="9">
    <source>
        <dbReference type="PROSITE" id="PS51755"/>
    </source>
</evidence>
<dbReference type="SMART" id="SM00448">
    <property type="entry name" value="REC"/>
    <property type="match status" value="1"/>
</dbReference>
<keyword evidence="2" id="KW-0902">Two-component regulatory system</keyword>
<dbReference type="Gene3D" id="6.10.250.690">
    <property type="match status" value="1"/>
</dbReference>
<dbReference type="AlphaFoldDB" id="A0A1M6H623"/>
<dbReference type="STRING" id="1122189.SAMN02745165_01698"/>
<evidence type="ECO:0000313" key="10">
    <source>
        <dbReference type="EMBL" id="SHJ17592.1"/>
    </source>
</evidence>
<dbReference type="InterPro" id="IPR016032">
    <property type="entry name" value="Sig_transdc_resp-reg_C-effctor"/>
</dbReference>
<feature type="DNA-binding region" description="OmpR/PhoB-type" evidence="7">
    <location>
        <begin position="134"/>
        <end position="230"/>
    </location>
</feature>
<dbReference type="GO" id="GO:0000156">
    <property type="term" value="F:phosphorelay response regulator activity"/>
    <property type="evidence" value="ECO:0007669"/>
    <property type="project" value="TreeGrafter"/>
</dbReference>
<dbReference type="GO" id="GO:0000976">
    <property type="term" value="F:transcription cis-regulatory region binding"/>
    <property type="evidence" value="ECO:0007669"/>
    <property type="project" value="TreeGrafter"/>
</dbReference>
<evidence type="ECO:0000313" key="11">
    <source>
        <dbReference type="Proteomes" id="UP000184171"/>
    </source>
</evidence>
<dbReference type="Gene3D" id="1.10.10.10">
    <property type="entry name" value="Winged helix-like DNA-binding domain superfamily/Winged helix DNA-binding domain"/>
    <property type="match status" value="1"/>
</dbReference>
<dbReference type="Pfam" id="PF00072">
    <property type="entry name" value="Response_reg"/>
    <property type="match status" value="1"/>
</dbReference>
<dbReference type="EMBL" id="FQZT01000005">
    <property type="protein sequence ID" value="SHJ17592.1"/>
    <property type="molecule type" value="Genomic_DNA"/>
</dbReference>
<evidence type="ECO:0000256" key="2">
    <source>
        <dbReference type="ARBA" id="ARBA00023012"/>
    </source>
</evidence>
<dbReference type="PANTHER" id="PTHR48111:SF40">
    <property type="entry name" value="PHOSPHATE REGULON TRANSCRIPTIONAL REGULATORY PROTEIN PHOB"/>
    <property type="match status" value="1"/>
</dbReference>
<dbReference type="GO" id="GO:0032993">
    <property type="term" value="C:protein-DNA complex"/>
    <property type="evidence" value="ECO:0007669"/>
    <property type="project" value="TreeGrafter"/>
</dbReference>
<evidence type="ECO:0000256" key="4">
    <source>
        <dbReference type="ARBA" id="ARBA00023125"/>
    </source>
</evidence>
<evidence type="ECO:0000256" key="3">
    <source>
        <dbReference type="ARBA" id="ARBA00023015"/>
    </source>
</evidence>
<name>A0A1M6H623_MALRU</name>
<dbReference type="InterPro" id="IPR039420">
    <property type="entry name" value="WalR-like"/>
</dbReference>
<feature type="domain" description="Response regulatory" evidence="8">
    <location>
        <begin position="6"/>
        <end position="122"/>
    </location>
</feature>
<keyword evidence="3" id="KW-0805">Transcription regulation</keyword>
<evidence type="ECO:0000259" key="8">
    <source>
        <dbReference type="PROSITE" id="PS50110"/>
    </source>
</evidence>
<dbReference type="SUPFAM" id="SSF46894">
    <property type="entry name" value="C-terminal effector domain of the bipartite response regulators"/>
    <property type="match status" value="1"/>
</dbReference>
<proteinExistence type="predicted"/>
<keyword evidence="4 7" id="KW-0238">DNA-binding</keyword>
<dbReference type="CDD" id="cd00383">
    <property type="entry name" value="trans_reg_C"/>
    <property type="match status" value="1"/>
</dbReference>
<dbReference type="Gene3D" id="3.40.50.2300">
    <property type="match status" value="1"/>
</dbReference>
<dbReference type="GO" id="GO:0006355">
    <property type="term" value="P:regulation of DNA-templated transcription"/>
    <property type="evidence" value="ECO:0007669"/>
    <property type="project" value="InterPro"/>
</dbReference>
<dbReference type="InterPro" id="IPR001789">
    <property type="entry name" value="Sig_transdc_resp-reg_receiver"/>
</dbReference>
<evidence type="ECO:0000256" key="6">
    <source>
        <dbReference type="PROSITE-ProRule" id="PRU00169"/>
    </source>
</evidence>